<protein>
    <submittedName>
        <fullName evidence="2">Uncharacterized protein</fullName>
    </submittedName>
</protein>
<gene>
    <name evidence="2" type="ORF">SCHPADRAFT_990218</name>
</gene>
<dbReference type="EMBL" id="KQ087066">
    <property type="protein sequence ID" value="KLO03763.1"/>
    <property type="molecule type" value="Genomic_DNA"/>
</dbReference>
<feature type="non-terminal residue" evidence="2">
    <location>
        <position position="321"/>
    </location>
</feature>
<reference evidence="2 3" key="1">
    <citation type="submission" date="2015-04" db="EMBL/GenBank/DDBJ databases">
        <title>Complete genome sequence of Schizopora paradoxa KUC8140, a cosmopolitan wood degrader in East Asia.</title>
        <authorList>
            <consortium name="DOE Joint Genome Institute"/>
            <person name="Min B."/>
            <person name="Park H."/>
            <person name="Jang Y."/>
            <person name="Kim J.-J."/>
            <person name="Kim K.H."/>
            <person name="Pangilinan J."/>
            <person name="Lipzen A."/>
            <person name="Riley R."/>
            <person name="Grigoriev I.V."/>
            <person name="Spatafora J.W."/>
            <person name="Choi I.-G."/>
        </authorList>
    </citation>
    <scope>NUCLEOTIDE SEQUENCE [LARGE SCALE GENOMIC DNA]</scope>
    <source>
        <strain evidence="2 3">KUC8140</strain>
    </source>
</reference>
<dbReference type="AlphaFoldDB" id="A0A0H2R2P2"/>
<evidence type="ECO:0000256" key="1">
    <source>
        <dbReference type="SAM" id="MobiDB-lite"/>
    </source>
</evidence>
<feature type="compositionally biased region" description="Low complexity" evidence="1">
    <location>
        <begin position="22"/>
        <end position="31"/>
    </location>
</feature>
<dbReference type="Proteomes" id="UP000053477">
    <property type="component" value="Unassembled WGS sequence"/>
</dbReference>
<keyword evidence="3" id="KW-1185">Reference proteome</keyword>
<feature type="compositionally biased region" description="Basic and acidic residues" evidence="1">
    <location>
        <begin position="1"/>
        <end position="11"/>
    </location>
</feature>
<accession>A0A0H2R2P2</accession>
<evidence type="ECO:0000313" key="2">
    <source>
        <dbReference type="EMBL" id="KLO03763.1"/>
    </source>
</evidence>
<feature type="region of interest" description="Disordered" evidence="1">
    <location>
        <begin position="1"/>
        <end position="60"/>
    </location>
</feature>
<proteinExistence type="predicted"/>
<feature type="region of interest" description="Disordered" evidence="1">
    <location>
        <begin position="297"/>
        <end position="321"/>
    </location>
</feature>
<feature type="compositionally biased region" description="Basic residues" evidence="1">
    <location>
        <begin position="300"/>
        <end position="312"/>
    </location>
</feature>
<sequence length="321" mass="35777">EPIDIDPKDASSDPAGALNDDGGPSVVIGPVPGNPPRFSLPREENVDQSPSPFRGGATAAFPPEVSDLLTHLSRSVTNIVAKAYEEGLSNGRQAPPPAVPISNQPNRVEDKKKSLTQKNAATTFSSTGGDSGGGDETDSENYPRLRNKQRRQTGGRTELLNTFHLTNSLSQKEIRLFLALHNLLPPKKDPNFIPVCVSDDVLARFNVEGKTAGPKFGDPQQPFRLNWNGSITHDPWNVVGIDMLAYRLHCLFMERKDAEKFACFKRDPETFRKKIISRLRPMRTFFRKPVLRRYNDRSAARSRMRRAARRKNVSTVRSSHP</sequence>
<name>A0A0H2R2P2_9AGAM</name>
<feature type="non-terminal residue" evidence="2">
    <location>
        <position position="1"/>
    </location>
</feature>
<feature type="region of interest" description="Disordered" evidence="1">
    <location>
        <begin position="88"/>
        <end position="159"/>
    </location>
</feature>
<evidence type="ECO:0000313" key="3">
    <source>
        <dbReference type="Proteomes" id="UP000053477"/>
    </source>
</evidence>
<organism evidence="2 3">
    <name type="scientific">Schizopora paradoxa</name>
    <dbReference type="NCBI Taxonomy" id="27342"/>
    <lineage>
        <taxon>Eukaryota</taxon>
        <taxon>Fungi</taxon>
        <taxon>Dikarya</taxon>
        <taxon>Basidiomycota</taxon>
        <taxon>Agaricomycotina</taxon>
        <taxon>Agaricomycetes</taxon>
        <taxon>Hymenochaetales</taxon>
        <taxon>Schizoporaceae</taxon>
        <taxon>Schizopora</taxon>
    </lineage>
</organism>
<dbReference type="InParanoid" id="A0A0H2R2P2"/>